<evidence type="ECO:0000313" key="2">
    <source>
        <dbReference type="Proteomes" id="UP000663870"/>
    </source>
</evidence>
<evidence type="ECO:0000313" key="1">
    <source>
        <dbReference type="EMBL" id="CAF1577172.1"/>
    </source>
</evidence>
<sequence length="172" mass="19328">MSIIILQDTLTVDIDIRDIIQNNPRLKNDVLPLILAKFPSIVPNVNEIPEGDLKKKIQRKVNDRVFSQNDLDTSLVNFNNPTTVRSNVSIGTKTLVQPKRTRQSAYLHINDAVKLLIHGDPSVLDNTDNQKIHIKHNMDSTTIRTSTNFLMSTITCIESGAKRQTPPNVIPL</sequence>
<accession>A0A815Z255</accession>
<dbReference type="AlphaFoldDB" id="A0A815Z255"/>
<proteinExistence type="predicted"/>
<dbReference type="Proteomes" id="UP000663870">
    <property type="component" value="Unassembled WGS sequence"/>
</dbReference>
<gene>
    <name evidence="1" type="ORF">JXQ802_LOCUS45817</name>
</gene>
<dbReference type="EMBL" id="CAJNOL010003922">
    <property type="protein sequence ID" value="CAF1577172.1"/>
    <property type="molecule type" value="Genomic_DNA"/>
</dbReference>
<reference evidence="1" key="1">
    <citation type="submission" date="2021-02" db="EMBL/GenBank/DDBJ databases">
        <authorList>
            <person name="Nowell W R."/>
        </authorList>
    </citation>
    <scope>NUCLEOTIDE SEQUENCE</scope>
</reference>
<name>A0A815Z255_9BILA</name>
<feature type="non-terminal residue" evidence="1">
    <location>
        <position position="1"/>
    </location>
</feature>
<feature type="non-terminal residue" evidence="1">
    <location>
        <position position="172"/>
    </location>
</feature>
<organism evidence="1 2">
    <name type="scientific">Rotaria sordida</name>
    <dbReference type="NCBI Taxonomy" id="392033"/>
    <lineage>
        <taxon>Eukaryota</taxon>
        <taxon>Metazoa</taxon>
        <taxon>Spiralia</taxon>
        <taxon>Gnathifera</taxon>
        <taxon>Rotifera</taxon>
        <taxon>Eurotatoria</taxon>
        <taxon>Bdelloidea</taxon>
        <taxon>Philodinida</taxon>
        <taxon>Philodinidae</taxon>
        <taxon>Rotaria</taxon>
    </lineage>
</organism>
<comment type="caution">
    <text evidence="1">The sequence shown here is derived from an EMBL/GenBank/DDBJ whole genome shotgun (WGS) entry which is preliminary data.</text>
</comment>
<protein>
    <submittedName>
        <fullName evidence="1">Uncharacterized protein</fullName>
    </submittedName>
</protein>
<keyword evidence="2" id="KW-1185">Reference proteome</keyword>